<dbReference type="GO" id="GO:0005524">
    <property type="term" value="F:ATP binding"/>
    <property type="evidence" value="ECO:0007669"/>
    <property type="project" value="InterPro"/>
</dbReference>
<feature type="domain" description="Protein kinase" evidence="1">
    <location>
        <begin position="1"/>
        <end position="298"/>
    </location>
</feature>
<sequence>MTAFKALNLVGSNGRCYRLKKLIQERPHFGRVCIFSAFNENIRPRLAQTPRIRLPLDTIPNQRIFVYEYMDDDFLSLVRNDIPLRARKEVLSATLQGIADMHDRDVVHLDVKPNNILVNHRHMDQEVVIEKVQISDLENAAYLPKPRCIKGMLAGNDNWRSPEGHFKGELNKPSDLYSFGLVCIYAILGRVILGPDDDFKLHESKGALPAFIRLQRQISYFGDKEGLNGLMKHVGDEETKCEVLGMLWEERAADCIPYVPFSEWPDVDSTFKDLIRGLNNLDPSQRLTARQALEHPWFNGIEST</sequence>
<gene>
    <name evidence="2" type="ORF">SNOG_02038</name>
</gene>
<evidence type="ECO:0000313" key="3">
    <source>
        <dbReference type="Proteomes" id="UP000001055"/>
    </source>
</evidence>
<dbReference type="PROSITE" id="PS50011">
    <property type="entry name" value="PROTEIN_KINASE_DOM"/>
    <property type="match status" value="1"/>
</dbReference>
<organism evidence="2 3">
    <name type="scientific">Phaeosphaeria nodorum (strain SN15 / ATCC MYA-4574 / FGSC 10173)</name>
    <name type="common">Glume blotch fungus</name>
    <name type="synonym">Parastagonospora nodorum</name>
    <dbReference type="NCBI Taxonomy" id="321614"/>
    <lineage>
        <taxon>Eukaryota</taxon>
        <taxon>Fungi</taxon>
        <taxon>Dikarya</taxon>
        <taxon>Ascomycota</taxon>
        <taxon>Pezizomycotina</taxon>
        <taxon>Dothideomycetes</taxon>
        <taxon>Pleosporomycetidae</taxon>
        <taxon>Pleosporales</taxon>
        <taxon>Pleosporineae</taxon>
        <taxon>Phaeosphaeriaceae</taxon>
        <taxon>Parastagonospora</taxon>
    </lineage>
</organism>
<accession>Q0V1S6</accession>
<dbReference type="SMART" id="SM00220">
    <property type="entry name" value="S_TKc"/>
    <property type="match status" value="1"/>
</dbReference>
<dbReference type="PANTHER" id="PTHR44167">
    <property type="entry name" value="OVARIAN-SPECIFIC SERINE/THREONINE-PROTEIN KINASE LOK-RELATED"/>
    <property type="match status" value="1"/>
</dbReference>
<dbReference type="PANTHER" id="PTHR44167:SF30">
    <property type="entry name" value="PHOSPHORYLASE KINASE"/>
    <property type="match status" value="1"/>
</dbReference>
<dbReference type="InterPro" id="IPR000719">
    <property type="entry name" value="Prot_kinase_dom"/>
</dbReference>
<dbReference type="PROSITE" id="PS00108">
    <property type="entry name" value="PROTEIN_KINASE_ST"/>
    <property type="match status" value="1"/>
</dbReference>
<dbReference type="eggNOG" id="KOG0581">
    <property type="taxonomic scope" value="Eukaryota"/>
</dbReference>
<dbReference type="GeneID" id="5969507"/>
<dbReference type="Gene3D" id="1.10.510.10">
    <property type="entry name" value="Transferase(Phosphotransferase) domain 1"/>
    <property type="match status" value="1"/>
</dbReference>
<dbReference type="SUPFAM" id="SSF56112">
    <property type="entry name" value="Protein kinase-like (PK-like)"/>
    <property type="match status" value="1"/>
</dbReference>
<evidence type="ECO:0000313" key="2">
    <source>
        <dbReference type="EMBL" id="EAT90250.1"/>
    </source>
</evidence>
<dbReference type="GO" id="GO:0004674">
    <property type="term" value="F:protein serine/threonine kinase activity"/>
    <property type="evidence" value="ECO:0000318"/>
    <property type="project" value="GO_Central"/>
</dbReference>
<name>Q0V1S6_PHANO</name>
<dbReference type="RefSeq" id="XP_001792657.1">
    <property type="nucleotide sequence ID" value="XM_001792605.1"/>
</dbReference>
<dbReference type="InterPro" id="IPR011009">
    <property type="entry name" value="Kinase-like_dom_sf"/>
</dbReference>
<dbReference type="VEuPathDB" id="FungiDB:JI435_020380"/>
<reference evidence="3" key="1">
    <citation type="journal article" date="2007" name="Plant Cell">
        <title>Dothideomycete-plant interactions illuminated by genome sequencing and EST analysis of the wheat pathogen Stagonospora nodorum.</title>
        <authorList>
            <person name="Hane J.K."/>
            <person name="Lowe R.G."/>
            <person name="Solomon P.S."/>
            <person name="Tan K.C."/>
            <person name="Schoch C.L."/>
            <person name="Spatafora J.W."/>
            <person name="Crous P.W."/>
            <person name="Kodira C."/>
            <person name="Birren B.W."/>
            <person name="Galagan J.E."/>
            <person name="Torriani S.F."/>
            <person name="McDonald B.A."/>
            <person name="Oliver R.P."/>
        </authorList>
    </citation>
    <scope>NUCLEOTIDE SEQUENCE [LARGE SCALE GENOMIC DNA]</scope>
    <source>
        <strain evidence="3">SN15 / ATCC MYA-4574 / FGSC 10173</strain>
    </source>
</reference>
<dbReference type="AlphaFoldDB" id="Q0V1S6"/>
<dbReference type="InParanoid" id="Q0V1S6"/>
<protein>
    <recommendedName>
        <fullName evidence="1">Protein kinase domain-containing protein</fullName>
    </recommendedName>
</protein>
<dbReference type="GO" id="GO:0005737">
    <property type="term" value="C:cytoplasm"/>
    <property type="evidence" value="ECO:0000318"/>
    <property type="project" value="GO_Central"/>
</dbReference>
<dbReference type="Proteomes" id="UP000001055">
    <property type="component" value="Unassembled WGS sequence"/>
</dbReference>
<dbReference type="STRING" id="321614.Q0V1S6"/>
<dbReference type="GO" id="GO:0035556">
    <property type="term" value="P:intracellular signal transduction"/>
    <property type="evidence" value="ECO:0000318"/>
    <property type="project" value="GO_Central"/>
</dbReference>
<dbReference type="EMBL" id="CH445327">
    <property type="protein sequence ID" value="EAT90250.1"/>
    <property type="molecule type" value="Genomic_DNA"/>
</dbReference>
<dbReference type="HOGENOM" id="CLU_054430_0_0_1"/>
<dbReference type="KEGG" id="pno:SNOG_02038"/>
<dbReference type="GO" id="GO:0005634">
    <property type="term" value="C:nucleus"/>
    <property type="evidence" value="ECO:0000318"/>
    <property type="project" value="GO_Central"/>
</dbReference>
<evidence type="ECO:0000259" key="1">
    <source>
        <dbReference type="PROSITE" id="PS50011"/>
    </source>
</evidence>
<proteinExistence type="predicted"/>
<dbReference type="Pfam" id="PF00069">
    <property type="entry name" value="Pkinase"/>
    <property type="match status" value="1"/>
</dbReference>
<dbReference type="InterPro" id="IPR008271">
    <property type="entry name" value="Ser/Thr_kinase_AS"/>
</dbReference>
<dbReference type="OMA" id="NIMVNCR"/>